<reference evidence="1" key="1">
    <citation type="submission" date="2023-07" db="EMBL/GenBank/DDBJ databases">
        <authorList>
            <consortium name="AG Swart"/>
            <person name="Singh M."/>
            <person name="Singh A."/>
            <person name="Seah K."/>
            <person name="Emmerich C."/>
        </authorList>
    </citation>
    <scope>NUCLEOTIDE SEQUENCE</scope>
    <source>
        <strain evidence="1">DP1</strain>
    </source>
</reference>
<keyword evidence="2" id="KW-1185">Reference proteome</keyword>
<organism evidence="1 2">
    <name type="scientific">Euplotes crassus</name>
    <dbReference type="NCBI Taxonomy" id="5936"/>
    <lineage>
        <taxon>Eukaryota</taxon>
        <taxon>Sar</taxon>
        <taxon>Alveolata</taxon>
        <taxon>Ciliophora</taxon>
        <taxon>Intramacronucleata</taxon>
        <taxon>Spirotrichea</taxon>
        <taxon>Hypotrichia</taxon>
        <taxon>Euplotida</taxon>
        <taxon>Euplotidae</taxon>
        <taxon>Moneuplotes</taxon>
    </lineage>
</organism>
<comment type="caution">
    <text evidence="1">The sequence shown here is derived from an EMBL/GenBank/DDBJ whole genome shotgun (WGS) entry which is preliminary data.</text>
</comment>
<sequence>MEVDRFNKFYAGKFTRTLLVGTKNYENKTRQEKLIDKLKLRAQQRGHLYSNFKKYNEEKEQKMNRRVNLHRKKKARVNTADTALILPQIPNTVTQLGIPASDSDLKETRKKYRQRRIENEKFNNLIHRRLPSQIQNTTHLAEFEMLSKSKSREGLYSFQPQYRSKIALQLKFTPKQLFL</sequence>
<dbReference type="EMBL" id="CAMPGE010021004">
    <property type="protein sequence ID" value="CAI2379178.1"/>
    <property type="molecule type" value="Genomic_DNA"/>
</dbReference>
<accession>A0AAD2D4F7</accession>
<evidence type="ECO:0000313" key="2">
    <source>
        <dbReference type="Proteomes" id="UP001295684"/>
    </source>
</evidence>
<evidence type="ECO:0000313" key="1">
    <source>
        <dbReference type="EMBL" id="CAI2379178.1"/>
    </source>
</evidence>
<dbReference type="Proteomes" id="UP001295684">
    <property type="component" value="Unassembled WGS sequence"/>
</dbReference>
<proteinExistence type="predicted"/>
<gene>
    <name evidence="1" type="ORF">ECRASSUSDP1_LOCUS20587</name>
</gene>
<name>A0AAD2D4F7_EUPCR</name>
<protein>
    <submittedName>
        <fullName evidence="1">Uncharacterized protein</fullName>
    </submittedName>
</protein>
<dbReference type="AlphaFoldDB" id="A0AAD2D4F7"/>